<feature type="transmembrane region" description="Helical" evidence="2">
    <location>
        <begin position="372"/>
        <end position="392"/>
    </location>
</feature>
<protein>
    <recommendedName>
        <fullName evidence="3">HTH araC/xylS-type domain-containing protein</fullName>
    </recommendedName>
</protein>
<accession>A0A1T3MNP7</accession>
<name>A0A1T3MNP7_9FLAO</name>
<keyword evidence="5" id="KW-1185">Reference proteome</keyword>
<dbReference type="GO" id="GO:0043565">
    <property type="term" value="F:sequence-specific DNA binding"/>
    <property type="evidence" value="ECO:0007669"/>
    <property type="project" value="InterPro"/>
</dbReference>
<dbReference type="RefSeq" id="WP_078771538.1">
    <property type="nucleotide sequence ID" value="NZ_CBCSBR010000063.1"/>
</dbReference>
<organism evidence="4 5">
    <name type="scientific">Elizabethkingia occulta</name>
    <dbReference type="NCBI Taxonomy" id="1867263"/>
    <lineage>
        <taxon>Bacteria</taxon>
        <taxon>Pseudomonadati</taxon>
        <taxon>Bacteroidota</taxon>
        <taxon>Flavobacteriia</taxon>
        <taxon>Flavobacteriales</taxon>
        <taxon>Weeksellaceae</taxon>
        <taxon>Elizabethkingia</taxon>
    </lineage>
</organism>
<evidence type="ECO:0000259" key="3">
    <source>
        <dbReference type="PROSITE" id="PS01124"/>
    </source>
</evidence>
<dbReference type="PROSITE" id="PS01124">
    <property type="entry name" value="HTH_ARAC_FAMILY_2"/>
    <property type="match status" value="1"/>
</dbReference>
<dbReference type="EMBL" id="MAHX01000013">
    <property type="protein sequence ID" value="OPC65941.1"/>
    <property type="molecule type" value="Genomic_DNA"/>
</dbReference>
<feature type="coiled-coil region" evidence="1">
    <location>
        <begin position="392"/>
        <end position="462"/>
    </location>
</feature>
<keyword evidence="2" id="KW-0472">Membrane</keyword>
<keyword evidence="2" id="KW-1133">Transmembrane helix</keyword>
<evidence type="ECO:0000313" key="5">
    <source>
        <dbReference type="Proteomes" id="UP000190813"/>
    </source>
</evidence>
<gene>
    <name evidence="4" type="ORF">BAZ10_01520</name>
</gene>
<keyword evidence="2" id="KW-0812">Transmembrane</keyword>
<dbReference type="AlphaFoldDB" id="A0A1T3MNP7"/>
<dbReference type="Gene3D" id="1.25.40.10">
    <property type="entry name" value="Tetratricopeptide repeat domain"/>
    <property type="match status" value="1"/>
</dbReference>
<evidence type="ECO:0000256" key="1">
    <source>
        <dbReference type="SAM" id="Coils"/>
    </source>
</evidence>
<dbReference type="GO" id="GO:0003700">
    <property type="term" value="F:DNA-binding transcription factor activity"/>
    <property type="evidence" value="ECO:0007669"/>
    <property type="project" value="InterPro"/>
</dbReference>
<keyword evidence="1" id="KW-0175">Coiled coil</keyword>
<comment type="caution">
    <text evidence="4">The sequence shown here is derived from an EMBL/GenBank/DDBJ whole genome shotgun (WGS) entry which is preliminary data.</text>
</comment>
<feature type="domain" description="HTH araC/xylS-type" evidence="3">
    <location>
        <begin position="443"/>
        <end position="551"/>
    </location>
</feature>
<dbReference type="Proteomes" id="UP000190813">
    <property type="component" value="Unassembled WGS sequence"/>
</dbReference>
<dbReference type="SUPFAM" id="SSF48452">
    <property type="entry name" value="TPR-like"/>
    <property type="match status" value="1"/>
</dbReference>
<proteinExistence type="predicted"/>
<dbReference type="InterPro" id="IPR018060">
    <property type="entry name" value="HTH_AraC"/>
</dbReference>
<reference evidence="4 5" key="1">
    <citation type="submission" date="2016-06" db="EMBL/GenBank/DDBJ databases">
        <title>Revisiting the taxonomy of the Elizabethkingia Genus based on Whole-Genome Sequencing, Optical Mapping, and MALDI-TOF.</title>
        <authorList>
            <person name="Nicholson A.C."/>
        </authorList>
    </citation>
    <scope>NUCLEOTIDE SEQUENCE [LARGE SCALE GENOMIC DNA]</scope>
    <source>
        <strain evidence="4 5">G4070</strain>
    </source>
</reference>
<sequence>MLLQGQKPIEKYQVESYKKISGLIDAYSENDERALEFVRMYIEKAKEECNYKELIQGYEEAIYYSKDIDVKLIYADSAIIAAKKYNNPDQISRSYLGKGIIYYYNKRHYKPALEQYLLAFKFSKDSKDNYLKNKIIYHLGMVKSYLGYYKEAAELFELSAQYFEKNMVKNLHPNLKLNNESGYFNSIYRLSSCYKNLQLFHKEDSLIHIGLERLYNTKQLSLEYGYFQKGKGIQLLRENKLDESLKYLKLSKNILSHNQDYASLTTVYFYIGKAYWLNDKRGESLLYLNKVDSLVNRFWVITPEIRGGYEYLIHDAKQNRDSKKQLYYTNQLLKADSIINTDFAMLSSKIHREYDTDTLLKEKNSLERKKNISVIILCLSIITGSIILYFLVVRFRKKEKELNARYQELSERFNNYSETTDPFNRSLQVSLTEKNEYSFEAIEEVKLKLENFEKSKQFLQGSLTLPIVAKMIDSHRTLLSYVLNEHYNLTFTMYLKTLRIRYVTNLLLEDPKYLNYSTDGLTQICGMANRQVFSEHFMEINGMRPTDFIRKRKEELKKI</sequence>
<dbReference type="Gene3D" id="1.10.10.60">
    <property type="entry name" value="Homeodomain-like"/>
    <property type="match status" value="1"/>
</dbReference>
<evidence type="ECO:0000256" key="2">
    <source>
        <dbReference type="SAM" id="Phobius"/>
    </source>
</evidence>
<evidence type="ECO:0000313" key="4">
    <source>
        <dbReference type="EMBL" id="OPC65941.1"/>
    </source>
</evidence>
<dbReference type="InterPro" id="IPR011990">
    <property type="entry name" value="TPR-like_helical_dom_sf"/>
</dbReference>